<reference evidence="2 3" key="1">
    <citation type="submission" date="2018-08" db="EMBL/GenBank/DDBJ databases">
        <title>A genome reference for cultivated species of the human gut microbiota.</title>
        <authorList>
            <person name="Zou Y."/>
            <person name="Xue W."/>
            <person name="Luo G."/>
        </authorList>
    </citation>
    <scope>NUCLEOTIDE SEQUENCE [LARGE SCALE GENOMIC DNA]</scope>
    <source>
        <strain evidence="2 3">AF04-15</strain>
    </source>
</reference>
<dbReference type="InterPro" id="IPR052018">
    <property type="entry name" value="PHP_domain"/>
</dbReference>
<dbReference type="Proteomes" id="UP000283880">
    <property type="component" value="Unassembled WGS sequence"/>
</dbReference>
<dbReference type="InterPro" id="IPR016195">
    <property type="entry name" value="Pol/histidinol_Pase-like"/>
</dbReference>
<sequence>MILNDRPIVRGEPVPHMNHQTQIIKFEEVGNMATIDLHMHSVISIDGELEPEEVIRRAVSRGIRAAALTDHNSVRGVSRAWEEAARLGIRLAKGVELDCRLGERNLHLLAYGIDERHPVFAEIEEEILAQERRCSARRLEIFHEMGLKFDDSLVLSQNPYHLSVPEDVAMVALQNPENDGCELLKPYRPGGARSGNPYVNFYWDYASQGKPAYQEVKYRSFEELNRAMLDMGAVTVIAHPGATVKEDEEAIRYMAGCGVGGMEVFSSYHTAEQRRYYGDLARRLGLTATAGSDFHGRSKPGLMPGDTGCEPAEEQVVLEAAEAAGIFGGHGGGR</sequence>
<name>A0A413FIS8_9FIRM</name>
<dbReference type="SUPFAM" id="SSF89550">
    <property type="entry name" value="PHP domain-like"/>
    <property type="match status" value="1"/>
</dbReference>
<comment type="caution">
    <text evidence="2">The sequence shown here is derived from an EMBL/GenBank/DDBJ whole genome shotgun (WGS) entry which is preliminary data.</text>
</comment>
<dbReference type="SMART" id="SM00481">
    <property type="entry name" value="POLIIIAc"/>
    <property type="match status" value="1"/>
</dbReference>
<evidence type="ECO:0000313" key="2">
    <source>
        <dbReference type="EMBL" id="RGX31340.1"/>
    </source>
</evidence>
<feature type="domain" description="Polymerase/histidinol phosphatase N-terminal" evidence="1">
    <location>
        <begin position="35"/>
        <end position="101"/>
    </location>
</feature>
<accession>A0A413FIS8</accession>
<dbReference type="InterPro" id="IPR003141">
    <property type="entry name" value="Pol/His_phosphatase_N"/>
</dbReference>
<dbReference type="EMBL" id="QSBM01000003">
    <property type="protein sequence ID" value="RGX31340.1"/>
    <property type="molecule type" value="Genomic_DNA"/>
</dbReference>
<dbReference type="GO" id="GO:0035312">
    <property type="term" value="F:5'-3' DNA exonuclease activity"/>
    <property type="evidence" value="ECO:0007669"/>
    <property type="project" value="TreeGrafter"/>
</dbReference>
<dbReference type="PANTHER" id="PTHR42924">
    <property type="entry name" value="EXONUCLEASE"/>
    <property type="match status" value="1"/>
</dbReference>
<evidence type="ECO:0000313" key="3">
    <source>
        <dbReference type="Proteomes" id="UP000283880"/>
    </source>
</evidence>
<dbReference type="Gene3D" id="1.10.150.650">
    <property type="match status" value="1"/>
</dbReference>
<dbReference type="PANTHER" id="PTHR42924:SF3">
    <property type="entry name" value="POLYMERASE_HISTIDINOL PHOSPHATASE N-TERMINAL DOMAIN-CONTAINING PROTEIN"/>
    <property type="match status" value="1"/>
</dbReference>
<dbReference type="AlphaFoldDB" id="A0A413FIS8"/>
<dbReference type="InterPro" id="IPR004013">
    <property type="entry name" value="PHP_dom"/>
</dbReference>
<protein>
    <submittedName>
        <fullName evidence="2">PHP domain-containing protein</fullName>
    </submittedName>
</protein>
<dbReference type="Gene3D" id="3.20.20.140">
    <property type="entry name" value="Metal-dependent hydrolases"/>
    <property type="match status" value="1"/>
</dbReference>
<gene>
    <name evidence="2" type="ORF">DWV29_05495</name>
</gene>
<proteinExistence type="predicted"/>
<organism evidence="2 3">
    <name type="scientific">Enterocloster asparagiformis</name>
    <dbReference type="NCBI Taxonomy" id="333367"/>
    <lineage>
        <taxon>Bacteria</taxon>
        <taxon>Bacillati</taxon>
        <taxon>Bacillota</taxon>
        <taxon>Clostridia</taxon>
        <taxon>Lachnospirales</taxon>
        <taxon>Lachnospiraceae</taxon>
        <taxon>Enterocloster</taxon>
    </lineage>
</organism>
<dbReference type="Pfam" id="PF02811">
    <property type="entry name" value="PHP"/>
    <property type="match status" value="1"/>
</dbReference>
<dbReference type="GO" id="GO:0004534">
    <property type="term" value="F:5'-3' RNA exonuclease activity"/>
    <property type="evidence" value="ECO:0007669"/>
    <property type="project" value="TreeGrafter"/>
</dbReference>
<dbReference type="CDD" id="cd07438">
    <property type="entry name" value="PHP_HisPPase_AMP"/>
    <property type="match status" value="1"/>
</dbReference>
<evidence type="ECO:0000259" key="1">
    <source>
        <dbReference type="SMART" id="SM00481"/>
    </source>
</evidence>